<evidence type="ECO:0000313" key="1">
    <source>
        <dbReference type="EMBL" id="VFU27513.1"/>
    </source>
</evidence>
<accession>A0A6N2KR30</accession>
<dbReference type="EMBL" id="CAADRP010000369">
    <property type="protein sequence ID" value="VFU27513.1"/>
    <property type="molecule type" value="Genomic_DNA"/>
</dbReference>
<protein>
    <submittedName>
        <fullName evidence="1">Uncharacterized protein</fullName>
    </submittedName>
</protein>
<organism evidence="1">
    <name type="scientific">Salix viminalis</name>
    <name type="common">Common osier</name>
    <name type="synonym">Basket willow</name>
    <dbReference type="NCBI Taxonomy" id="40686"/>
    <lineage>
        <taxon>Eukaryota</taxon>
        <taxon>Viridiplantae</taxon>
        <taxon>Streptophyta</taxon>
        <taxon>Embryophyta</taxon>
        <taxon>Tracheophyta</taxon>
        <taxon>Spermatophyta</taxon>
        <taxon>Magnoliopsida</taxon>
        <taxon>eudicotyledons</taxon>
        <taxon>Gunneridae</taxon>
        <taxon>Pentapetalae</taxon>
        <taxon>rosids</taxon>
        <taxon>fabids</taxon>
        <taxon>Malpighiales</taxon>
        <taxon>Salicaceae</taxon>
        <taxon>Saliceae</taxon>
        <taxon>Salix</taxon>
    </lineage>
</organism>
<gene>
    <name evidence="1" type="ORF">SVIM_LOCUS83123</name>
</gene>
<dbReference type="AlphaFoldDB" id="A0A6N2KR30"/>
<reference evidence="1" key="1">
    <citation type="submission" date="2019-03" db="EMBL/GenBank/DDBJ databases">
        <authorList>
            <person name="Mank J."/>
            <person name="Almeida P."/>
        </authorList>
    </citation>
    <scope>NUCLEOTIDE SEQUENCE</scope>
    <source>
        <strain evidence="1">78183</strain>
    </source>
</reference>
<name>A0A6N2KR30_SALVM</name>
<proteinExistence type="predicted"/>
<sequence length="92" mass="10322">MAIFFNFSQYNTSITWRESQISFALQMLFNFGNPLNSTYLNFGSLKLLLSISDLVPPIISSIFSQQETSILSSSPDNLATLCRSSSSLERSR</sequence>